<evidence type="ECO:0000313" key="1">
    <source>
        <dbReference type="EMBL" id="OGD63056.1"/>
    </source>
</evidence>
<gene>
    <name evidence="1" type="ORF">A2215_00590</name>
</gene>
<dbReference type="Proteomes" id="UP000178583">
    <property type="component" value="Unassembled WGS sequence"/>
</dbReference>
<dbReference type="EMBL" id="MEZY01000039">
    <property type="protein sequence ID" value="OGD63056.1"/>
    <property type="molecule type" value="Genomic_DNA"/>
</dbReference>
<evidence type="ECO:0000313" key="2">
    <source>
        <dbReference type="Proteomes" id="UP000178583"/>
    </source>
</evidence>
<reference evidence="1 2" key="1">
    <citation type="journal article" date="2016" name="Nat. Commun.">
        <title>Thousands of microbial genomes shed light on interconnected biogeochemical processes in an aquifer system.</title>
        <authorList>
            <person name="Anantharaman K."/>
            <person name="Brown C.T."/>
            <person name="Hug L.A."/>
            <person name="Sharon I."/>
            <person name="Castelle C.J."/>
            <person name="Probst A.J."/>
            <person name="Thomas B.C."/>
            <person name="Singh A."/>
            <person name="Wilkins M.J."/>
            <person name="Karaoz U."/>
            <person name="Brodie E.L."/>
            <person name="Williams K.H."/>
            <person name="Hubbard S.S."/>
            <person name="Banfield J.F."/>
        </authorList>
    </citation>
    <scope>NUCLEOTIDE SEQUENCE [LARGE SCALE GENOMIC DNA]</scope>
</reference>
<dbReference type="AlphaFoldDB" id="A0A1F5E6X5"/>
<organism evidence="1 2">
    <name type="scientific">Candidatus Berkelbacteria bacterium RIFOXYA2_FULL_43_10</name>
    <dbReference type="NCBI Taxonomy" id="1797472"/>
    <lineage>
        <taxon>Bacteria</taxon>
        <taxon>Candidatus Berkelbacteria</taxon>
    </lineage>
</organism>
<sequence length="183" mass="20580">MNVGELECYGPGAVGVKWDRSDFESHYARMVEMGVADSHLYAVSAQIWCDHLSVVCRIPTTGPEYLGRVVPHINQAEMVVFINQAANAGVSVNYPGHYAVRRETHHAKVHGVAGREIAMDDPPEHFTFRVEIQQVGEPLRFKMHDGLCGLAIELRYEIYWMDCPTEVLVYTEDLQGVVKPLPE</sequence>
<accession>A0A1F5E6X5</accession>
<comment type="caution">
    <text evidence="1">The sequence shown here is derived from an EMBL/GenBank/DDBJ whole genome shotgun (WGS) entry which is preliminary data.</text>
</comment>
<name>A0A1F5E6X5_9BACT</name>
<proteinExistence type="predicted"/>
<protein>
    <submittedName>
        <fullName evidence="1">Uncharacterized protein</fullName>
    </submittedName>
</protein>